<keyword evidence="2" id="KW-1133">Transmembrane helix</keyword>
<dbReference type="SUPFAM" id="SSF74853">
    <property type="entry name" value="Lamin A/C globular tail domain"/>
    <property type="match status" value="6"/>
</dbReference>
<feature type="domain" description="LTD" evidence="4">
    <location>
        <begin position="228"/>
        <end position="328"/>
    </location>
</feature>
<feature type="region of interest" description="Disordered" evidence="1">
    <location>
        <begin position="366"/>
        <end position="399"/>
    </location>
</feature>
<dbReference type="Proteomes" id="UP000229749">
    <property type="component" value="Unassembled WGS sequence"/>
</dbReference>
<keyword evidence="2" id="KW-0472">Membrane</keyword>
<gene>
    <name evidence="5" type="ORF">CO172_01615</name>
</gene>
<organism evidence="5 6">
    <name type="scientific">Candidatus Uhrbacteria bacterium CG_4_9_14_3_um_filter_36_7</name>
    <dbReference type="NCBI Taxonomy" id="1975033"/>
    <lineage>
        <taxon>Bacteria</taxon>
        <taxon>Candidatus Uhriibacteriota</taxon>
    </lineage>
</organism>
<comment type="caution">
    <text evidence="5">The sequence shown here is derived from an EMBL/GenBank/DDBJ whole genome shotgun (WGS) entry which is preliminary data.</text>
</comment>
<evidence type="ECO:0000313" key="5">
    <source>
        <dbReference type="EMBL" id="PJA47402.1"/>
    </source>
</evidence>
<sequence length="1286" mass="139894">MKKRFSFLFMFTVLLSLFSISTQVQAETSSVYISEIAWAGSSKSTSDEWIELTNNSEQAIDLSGWRLVGAASNQGIITIPEGSIIQPDSVFFIANYDASFEKSALDKNPDYVTSDISLSNSSLHLILENTSIEVIDEVGDGGVPFAGNSVSGCLASMIRLTEVDSGTNPDNWKTADVSFGFDDGITDFGTPGIKDEIGSTEELVPTDNPQTSVDESETSIDSQVVQTNPTTESSLSSNILVINEFVSDPVSGEKEWVEIYNPNSVSVNLMDFTLTESGGKKFSLPDQDLEPYGYFVLILSSSVLNNNDDTITILDSSEKIVDQIIYGTEIIPAAQDPNSVARKEDGTFFITSTPTPGTQNIFSTEDLEETESTADETTQAVLDSTSSSSDSSSPQTTSSHPIKSLIINEFVSDPISGEKEWIEIYNPQNESINLAGFTITEESGKIFPLPEIILEANTYLVIEIASSSLNNSGDTITILDPLAIIIDQVIYGTEMIPATSDPNSVAKNEEGIFLVTTTPTPGMKNIFSSEAQKEDLTDTTQTTTSQNDSSSNTNSSTNTTSTAAETNTSNQTSISYLAGVLLINEFVSDPSEGEKEWVEIYNPQNESISLKDWSFVDGSQKTISFPHETIESQGYFILEFSSSILNNGGDTLKLLDPSANIIDEIIYGTDSIPSPKKSNSLARINSGGFEETTTPTPGSTNQFTQTSTTTSTTTASQDSNSSNSSSSSLSTPSYPTNTLIINEFYPDAKDEEKEWVEIYNPQNESIALNGWVIKDASGRSFSLPNQTLESKKFVVMYFNSGFLNNQNDTIYLLDPSMKEIHKVEYGTEQIPTAKHPYSVARKSDGIFVETVFVTKGQENVIIKNSQINTQISSNDLAKTENESELTTSIPAISYEDIRFSEIYPNTIGSDETQEFIELINTGGLTIDLTGYFIKDLSGKTWTASSLSLNPNNYIALERTLTKISLNNTGKETLFLYDPNGNLLQELSYANSPKGLSYAQVDETWYWTAAITRAQPNTFQEPLTKTSTSISGQTGTREKLIDTDPAHVRDLTIGTRVRIRGIVSVVPGTFTDQTFYLAGSGIQIFKSDGEFPELAIGEEVELTGVVSSNRNEMRIKMAKTDEIKKTGNIGSVHVYSTNILDESLEGFLVKITGLVVSRSKEAMLLEQNGIETNVRAKPSTSVDFSSLTVGSTVEITGITSQIDDKYYLLVRGESDVNVITPAKTTTETPSSMATATKTNTSSQEKIGVGILLGVVLALIILAFRSFILKKRFTYGKPAAPLAPARGI</sequence>
<evidence type="ECO:0000256" key="2">
    <source>
        <dbReference type="SAM" id="Phobius"/>
    </source>
</evidence>
<keyword evidence="3" id="KW-0732">Signal</keyword>
<evidence type="ECO:0000313" key="6">
    <source>
        <dbReference type="Proteomes" id="UP000229749"/>
    </source>
</evidence>
<dbReference type="EMBL" id="PFWS01000023">
    <property type="protein sequence ID" value="PJA47402.1"/>
    <property type="molecule type" value="Genomic_DNA"/>
</dbReference>
<dbReference type="InterPro" id="IPR001322">
    <property type="entry name" value="Lamin_tail_dom"/>
</dbReference>
<feature type="region of interest" description="Disordered" evidence="1">
    <location>
        <begin position="529"/>
        <end position="566"/>
    </location>
</feature>
<feature type="region of interest" description="Disordered" evidence="1">
    <location>
        <begin position="677"/>
        <end position="733"/>
    </location>
</feature>
<feature type="transmembrane region" description="Helical" evidence="2">
    <location>
        <begin position="1245"/>
        <end position="1266"/>
    </location>
</feature>
<proteinExistence type="predicted"/>
<dbReference type="InterPro" id="IPR036415">
    <property type="entry name" value="Lamin_tail_dom_sf"/>
</dbReference>
<feature type="compositionally biased region" description="Low complexity" evidence="1">
    <location>
        <begin position="384"/>
        <end position="399"/>
    </location>
</feature>
<feature type="domain" description="LTD" evidence="4">
    <location>
        <begin position="18"/>
        <end position="142"/>
    </location>
</feature>
<evidence type="ECO:0000256" key="1">
    <source>
        <dbReference type="SAM" id="MobiDB-lite"/>
    </source>
</evidence>
<reference evidence="6" key="1">
    <citation type="submission" date="2017-09" db="EMBL/GenBank/DDBJ databases">
        <title>Depth-based differentiation of microbial function through sediment-hosted aquifers and enrichment of novel symbionts in the deep terrestrial subsurface.</title>
        <authorList>
            <person name="Probst A.J."/>
            <person name="Ladd B."/>
            <person name="Jarett J.K."/>
            <person name="Geller-Mcgrath D.E."/>
            <person name="Sieber C.M.K."/>
            <person name="Emerson J.B."/>
            <person name="Anantharaman K."/>
            <person name="Thomas B.C."/>
            <person name="Malmstrom R."/>
            <person name="Stieglmeier M."/>
            <person name="Klingl A."/>
            <person name="Woyke T."/>
            <person name="Ryan C.M."/>
            <person name="Banfield J.F."/>
        </authorList>
    </citation>
    <scope>NUCLEOTIDE SEQUENCE [LARGE SCALE GENOMIC DNA]</scope>
</reference>
<feature type="domain" description="LTD" evidence="4">
    <location>
        <begin position="727"/>
        <end position="827"/>
    </location>
</feature>
<feature type="compositionally biased region" description="Low complexity" evidence="1">
    <location>
        <begin position="538"/>
        <end position="566"/>
    </location>
</feature>
<feature type="chain" id="PRO_5014928580" description="LTD domain-containing protein" evidence="3">
    <location>
        <begin position="27"/>
        <end position="1286"/>
    </location>
</feature>
<accession>A0A2M7XHQ7</accession>
<dbReference type="PROSITE" id="PS51841">
    <property type="entry name" value="LTD"/>
    <property type="match status" value="5"/>
</dbReference>
<dbReference type="Gene3D" id="2.60.40.1260">
    <property type="entry name" value="Lamin Tail domain"/>
    <property type="match status" value="3"/>
</dbReference>
<name>A0A2M7XHQ7_9BACT</name>
<feature type="domain" description="LTD" evidence="4">
    <location>
        <begin position="391"/>
        <end position="669"/>
    </location>
</feature>
<evidence type="ECO:0000256" key="3">
    <source>
        <dbReference type="SAM" id="SignalP"/>
    </source>
</evidence>
<evidence type="ECO:0000259" key="4">
    <source>
        <dbReference type="PROSITE" id="PS51841"/>
    </source>
</evidence>
<feature type="domain" description="LTD" evidence="4">
    <location>
        <begin position="883"/>
        <end position="990"/>
    </location>
</feature>
<feature type="compositionally biased region" description="Low complexity" evidence="1">
    <location>
        <begin position="686"/>
        <end position="733"/>
    </location>
</feature>
<keyword evidence="2" id="KW-0812">Transmembrane</keyword>
<feature type="signal peptide" evidence="3">
    <location>
        <begin position="1"/>
        <end position="26"/>
    </location>
</feature>
<protein>
    <recommendedName>
        <fullName evidence="4">LTD domain-containing protein</fullName>
    </recommendedName>
</protein>
<dbReference type="Pfam" id="PF00932">
    <property type="entry name" value="LTD"/>
    <property type="match status" value="6"/>
</dbReference>